<evidence type="ECO:0000313" key="2">
    <source>
        <dbReference type="EMBL" id="AXK39604.1"/>
    </source>
</evidence>
<protein>
    <submittedName>
        <fullName evidence="2">Phage holin family protein</fullName>
    </submittedName>
</protein>
<dbReference type="EMBL" id="CP031337">
    <property type="protein sequence ID" value="AXK39604.1"/>
    <property type="molecule type" value="Genomic_DNA"/>
</dbReference>
<dbReference type="OrthoDB" id="8595734at2"/>
<sequence>MSTTPRPGSLRSLLNGFVSLALTRAELFGIEAHEQQERMIGHLVTGVAAMVALLIGLIAFLLFVMVITPDDLRAAVLGALASLFLVAGAFLLWWLKRRLALAPTPFSNTLTEVRKDWQTLSGRETP</sequence>
<proteinExistence type="predicted"/>
<name>A0A345Y6Q2_9NEIS</name>
<evidence type="ECO:0000256" key="1">
    <source>
        <dbReference type="SAM" id="Phobius"/>
    </source>
</evidence>
<keyword evidence="1" id="KW-0812">Transmembrane</keyword>
<organism evidence="2 3">
    <name type="scientific">Crenobacter cavernae</name>
    <dbReference type="NCBI Taxonomy" id="2290923"/>
    <lineage>
        <taxon>Bacteria</taxon>
        <taxon>Pseudomonadati</taxon>
        <taxon>Pseudomonadota</taxon>
        <taxon>Betaproteobacteria</taxon>
        <taxon>Neisseriales</taxon>
        <taxon>Neisseriaceae</taxon>
        <taxon>Crenobacter</taxon>
    </lineage>
</organism>
<keyword evidence="1" id="KW-0472">Membrane</keyword>
<feature type="transmembrane region" description="Helical" evidence="1">
    <location>
        <begin position="42"/>
        <end position="68"/>
    </location>
</feature>
<dbReference type="InterPro" id="IPR009937">
    <property type="entry name" value="Phage_holin_3_6"/>
</dbReference>
<feature type="transmembrane region" description="Helical" evidence="1">
    <location>
        <begin position="74"/>
        <end position="95"/>
    </location>
</feature>
<dbReference type="Proteomes" id="UP000254537">
    <property type="component" value="Chromosome"/>
</dbReference>
<evidence type="ECO:0000313" key="3">
    <source>
        <dbReference type="Proteomes" id="UP000254537"/>
    </source>
</evidence>
<dbReference type="RefSeq" id="WP_115433536.1">
    <property type="nucleotide sequence ID" value="NZ_CP031337.1"/>
</dbReference>
<keyword evidence="1" id="KW-1133">Transmembrane helix</keyword>
<dbReference type="AlphaFoldDB" id="A0A345Y6Q2"/>
<dbReference type="KEGG" id="ccah:DWG20_09200"/>
<dbReference type="Pfam" id="PF07332">
    <property type="entry name" value="Phage_holin_3_6"/>
    <property type="match status" value="1"/>
</dbReference>
<reference evidence="2 3" key="1">
    <citation type="submission" date="2018-07" db="EMBL/GenBank/DDBJ databases">
        <title>Crenobacter cavernae sp. nov., isolated from a karst cave.</title>
        <authorList>
            <person name="Zhu H."/>
        </authorList>
    </citation>
    <scope>NUCLEOTIDE SEQUENCE [LARGE SCALE GENOMIC DNA]</scope>
    <source>
        <strain evidence="2 3">K1W11S-77</strain>
    </source>
</reference>
<accession>A0A345Y6Q2</accession>
<gene>
    <name evidence="2" type="ORF">DWG20_09200</name>
</gene>